<reference evidence="1" key="1">
    <citation type="submission" date="2014-12" db="EMBL/GenBank/DDBJ databases">
        <title>Insight into the proteome of Arion vulgaris.</title>
        <authorList>
            <person name="Aradska J."/>
            <person name="Bulat T."/>
            <person name="Smidak R."/>
            <person name="Sarate P."/>
            <person name="Gangsoo J."/>
            <person name="Sialana F."/>
            <person name="Bilban M."/>
            <person name="Lubec G."/>
        </authorList>
    </citation>
    <scope>NUCLEOTIDE SEQUENCE</scope>
    <source>
        <tissue evidence="1">Skin</tissue>
    </source>
</reference>
<sequence length="62" mass="7089">RAGRKVTDSPNLWCLRHRTLQCPWHQVKVLKAQVLLGLKKKNRASTVVGHFSRSLAVFFMSS</sequence>
<protein>
    <submittedName>
        <fullName evidence="1">Uncharacterized protein</fullName>
    </submittedName>
</protein>
<evidence type="ECO:0000313" key="1">
    <source>
        <dbReference type="EMBL" id="CEK74489.1"/>
    </source>
</evidence>
<gene>
    <name evidence="1" type="primary">ORF91285</name>
</gene>
<proteinExistence type="predicted"/>
<dbReference type="AlphaFoldDB" id="A0A0B7A0S7"/>
<name>A0A0B7A0S7_9EUPU</name>
<organism evidence="1">
    <name type="scientific">Arion vulgaris</name>
    <dbReference type="NCBI Taxonomy" id="1028688"/>
    <lineage>
        <taxon>Eukaryota</taxon>
        <taxon>Metazoa</taxon>
        <taxon>Spiralia</taxon>
        <taxon>Lophotrochozoa</taxon>
        <taxon>Mollusca</taxon>
        <taxon>Gastropoda</taxon>
        <taxon>Heterobranchia</taxon>
        <taxon>Euthyneura</taxon>
        <taxon>Panpulmonata</taxon>
        <taxon>Eupulmonata</taxon>
        <taxon>Stylommatophora</taxon>
        <taxon>Helicina</taxon>
        <taxon>Arionoidea</taxon>
        <taxon>Arionidae</taxon>
        <taxon>Arion</taxon>
    </lineage>
</organism>
<accession>A0A0B7A0S7</accession>
<dbReference type="EMBL" id="HACG01027624">
    <property type="protein sequence ID" value="CEK74489.1"/>
    <property type="molecule type" value="Transcribed_RNA"/>
</dbReference>
<feature type="non-terminal residue" evidence="1">
    <location>
        <position position="1"/>
    </location>
</feature>